<comment type="caution">
    <text evidence="2">The sequence shown here is derived from an EMBL/GenBank/DDBJ whole genome shotgun (WGS) entry which is preliminary data.</text>
</comment>
<name>A0A815DJR1_9BILA</name>
<reference evidence="2" key="1">
    <citation type="submission" date="2021-02" db="EMBL/GenBank/DDBJ databases">
        <authorList>
            <person name="Nowell W R."/>
        </authorList>
    </citation>
    <scope>NUCLEOTIDE SEQUENCE</scope>
</reference>
<dbReference type="EMBL" id="CAJNOG010000189">
    <property type="protein sequence ID" value="CAF1056512.1"/>
    <property type="molecule type" value="Genomic_DNA"/>
</dbReference>
<evidence type="ECO:0000313" key="1">
    <source>
        <dbReference type="EMBL" id="CAF1056512.1"/>
    </source>
</evidence>
<accession>A0A815DJR1</accession>
<proteinExistence type="predicted"/>
<dbReference type="AlphaFoldDB" id="A0A815DJR1"/>
<dbReference type="Proteomes" id="UP000663845">
    <property type="component" value="Unassembled WGS sequence"/>
</dbReference>
<dbReference type="Proteomes" id="UP000663891">
    <property type="component" value="Unassembled WGS sequence"/>
</dbReference>
<protein>
    <submittedName>
        <fullName evidence="2">Uncharacterized protein</fullName>
    </submittedName>
</protein>
<dbReference type="OrthoDB" id="10277827at2759"/>
<organism evidence="2 3">
    <name type="scientific">Adineta steineri</name>
    <dbReference type="NCBI Taxonomy" id="433720"/>
    <lineage>
        <taxon>Eukaryota</taxon>
        <taxon>Metazoa</taxon>
        <taxon>Spiralia</taxon>
        <taxon>Gnathifera</taxon>
        <taxon>Rotifera</taxon>
        <taxon>Eurotatoria</taxon>
        <taxon>Bdelloidea</taxon>
        <taxon>Adinetida</taxon>
        <taxon>Adinetidae</taxon>
        <taxon>Adineta</taxon>
    </lineage>
</organism>
<evidence type="ECO:0000313" key="2">
    <source>
        <dbReference type="EMBL" id="CAF1297386.1"/>
    </source>
</evidence>
<dbReference type="EMBL" id="CAJNON010000512">
    <property type="protein sequence ID" value="CAF1297386.1"/>
    <property type="molecule type" value="Genomic_DNA"/>
</dbReference>
<gene>
    <name evidence="1" type="ORF">JYZ213_LOCUS18977</name>
    <name evidence="2" type="ORF">VCS650_LOCUS30850</name>
</gene>
<evidence type="ECO:0000313" key="3">
    <source>
        <dbReference type="Proteomes" id="UP000663891"/>
    </source>
</evidence>
<sequence>MLFKFKHRSVNIRFDSVHVVAYIRNLLLWVKQLNLFKSANNRSADNLKQQRITTRLYLILFSGTNDTNFSYFESKLWASSDSVLNVVLMINQKLYHR</sequence>